<reference evidence="2 3" key="1">
    <citation type="submission" date="2020-08" db="EMBL/GenBank/DDBJ databases">
        <title>Plant Genome Project.</title>
        <authorList>
            <person name="Zhang R.-G."/>
        </authorList>
    </citation>
    <scope>NUCLEOTIDE SEQUENCE [LARGE SCALE GENOMIC DNA]</scope>
    <source>
        <tissue evidence="2">Rhizome</tissue>
    </source>
</reference>
<protein>
    <submittedName>
        <fullName evidence="2">Uncharacterized protein</fullName>
    </submittedName>
</protein>
<evidence type="ECO:0000256" key="1">
    <source>
        <dbReference type="SAM" id="Phobius"/>
    </source>
</evidence>
<keyword evidence="1" id="KW-0812">Transmembrane</keyword>
<comment type="caution">
    <text evidence="2">The sequence shown here is derived from an EMBL/GenBank/DDBJ whole genome shotgun (WGS) entry which is preliminary data.</text>
</comment>
<dbReference type="AlphaFoldDB" id="A0A8J5G9S7"/>
<keyword evidence="1" id="KW-1133">Transmembrane helix</keyword>
<name>A0A8J5G9S7_ZINOF</name>
<accession>A0A8J5G9S7</accession>
<evidence type="ECO:0000313" key="3">
    <source>
        <dbReference type="Proteomes" id="UP000734854"/>
    </source>
</evidence>
<evidence type="ECO:0000313" key="2">
    <source>
        <dbReference type="EMBL" id="KAG6503196.1"/>
    </source>
</evidence>
<dbReference type="EMBL" id="JACMSC010000010">
    <property type="protein sequence ID" value="KAG6503196.1"/>
    <property type="molecule type" value="Genomic_DNA"/>
</dbReference>
<gene>
    <name evidence="2" type="ORF">ZIOFF_035507</name>
</gene>
<dbReference type="Proteomes" id="UP000734854">
    <property type="component" value="Unassembled WGS sequence"/>
</dbReference>
<keyword evidence="3" id="KW-1185">Reference proteome</keyword>
<sequence>MLARVWRMASDAPLPKLSKVPIQLGTSVQVSPFTRRRLDFWVSESRGSRGGAHSLSINSPPFPVFLLFISCFLLVVANSSANPRAGRRIVLAEQEEIKGVQVTPEKAAGEAEPDAVELTAPAGWTKKGLLASWLLAYL</sequence>
<organism evidence="2 3">
    <name type="scientific">Zingiber officinale</name>
    <name type="common">Ginger</name>
    <name type="synonym">Amomum zingiber</name>
    <dbReference type="NCBI Taxonomy" id="94328"/>
    <lineage>
        <taxon>Eukaryota</taxon>
        <taxon>Viridiplantae</taxon>
        <taxon>Streptophyta</taxon>
        <taxon>Embryophyta</taxon>
        <taxon>Tracheophyta</taxon>
        <taxon>Spermatophyta</taxon>
        <taxon>Magnoliopsida</taxon>
        <taxon>Liliopsida</taxon>
        <taxon>Zingiberales</taxon>
        <taxon>Zingiberaceae</taxon>
        <taxon>Zingiber</taxon>
    </lineage>
</organism>
<proteinExistence type="predicted"/>
<keyword evidence="1" id="KW-0472">Membrane</keyword>
<feature type="transmembrane region" description="Helical" evidence="1">
    <location>
        <begin position="62"/>
        <end position="81"/>
    </location>
</feature>